<feature type="transmembrane region" description="Helical" evidence="6">
    <location>
        <begin position="268"/>
        <end position="290"/>
    </location>
</feature>
<feature type="compositionally biased region" description="Basic and acidic residues" evidence="5">
    <location>
        <begin position="574"/>
        <end position="587"/>
    </location>
</feature>
<proteinExistence type="predicted"/>
<organism evidence="8 9">
    <name type="scientific">Chilo suppressalis</name>
    <name type="common">Asiatic rice borer moth</name>
    <dbReference type="NCBI Taxonomy" id="168631"/>
    <lineage>
        <taxon>Eukaryota</taxon>
        <taxon>Metazoa</taxon>
        <taxon>Ecdysozoa</taxon>
        <taxon>Arthropoda</taxon>
        <taxon>Hexapoda</taxon>
        <taxon>Insecta</taxon>
        <taxon>Pterygota</taxon>
        <taxon>Neoptera</taxon>
        <taxon>Endopterygota</taxon>
        <taxon>Lepidoptera</taxon>
        <taxon>Glossata</taxon>
        <taxon>Ditrysia</taxon>
        <taxon>Pyraloidea</taxon>
        <taxon>Crambidae</taxon>
        <taxon>Crambinae</taxon>
        <taxon>Chilo</taxon>
    </lineage>
</organism>
<dbReference type="EMBL" id="OU963908">
    <property type="protein sequence ID" value="CAH0399958.1"/>
    <property type="molecule type" value="Genomic_DNA"/>
</dbReference>
<feature type="compositionally biased region" description="Basic and acidic residues" evidence="5">
    <location>
        <begin position="539"/>
        <end position="563"/>
    </location>
</feature>
<evidence type="ECO:0000256" key="2">
    <source>
        <dbReference type="ARBA" id="ARBA00022692"/>
    </source>
</evidence>
<dbReference type="PANTHER" id="PTHR24064">
    <property type="entry name" value="SOLUTE CARRIER FAMILY 22 MEMBER"/>
    <property type="match status" value="1"/>
</dbReference>
<evidence type="ECO:0000256" key="6">
    <source>
        <dbReference type="SAM" id="Phobius"/>
    </source>
</evidence>
<protein>
    <recommendedName>
        <fullName evidence="7">Major facilitator superfamily (MFS) profile domain-containing protein</fullName>
    </recommendedName>
</protein>
<comment type="subcellular location">
    <subcellularLocation>
        <location evidence="1">Membrane</location>
        <topology evidence="1">Multi-pass membrane protein</topology>
    </subcellularLocation>
</comment>
<dbReference type="InterPro" id="IPR011701">
    <property type="entry name" value="MFS"/>
</dbReference>
<sequence length="587" mass="64800">MVSKETIKNKMGEQAEGQFNLEGILSELGSFGKYQLLLLLLLAFRDSFLAMCNYNFVFTAAEVDFRCHVPECESSTDVSFNASFVSFALTNHSGTCARVAPVNDSWLNSSGTCSPERFLGGETVPCHHVVYANNDSIVAEFDLGCQPWKRTLVGTVHNLGLVFSFLLSGFISDRYGRKVVIVATPLVVGTVGLIKSFSVNYWMLLLLEFLETALGYGNASMVLSLEMVTQKRRVIFSCVSDILSTCGFAFFGLIAWKIPYWRHMMRAIYAPLLVVVFYIFLVDEGVRWLLAHNKKDEAVRVLNKVAKFNNITLSTKAKDMLTNITQEARKAEQLGKGSQSSHVSLIVVLRSRKILLRVFLIAAIFFCCIFVLNGSIINSTGIIGNKYINFSALLLVSIPTRVITAITLTKFGRKTPICIAYILCCVFFIASAFVAKSIWWASVLFYIFGKMCSSYGMFSMMVVAMEVFPTTSRNSLTNAANTIGRLGAVLAPQAPLLEKYMSGLPSIVFGLVALGPVLLALLLPDTSRAALPDHIHDAERIGDHNDDRNDDCSGDHNHNHDVECSGDATTEQSSKTKQDLDVENRAS</sequence>
<feature type="transmembrane region" description="Helical" evidence="6">
    <location>
        <begin position="388"/>
        <end position="408"/>
    </location>
</feature>
<feature type="transmembrane region" description="Helical" evidence="6">
    <location>
        <begin position="504"/>
        <end position="523"/>
    </location>
</feature>
<feature type="transmembrane region" description="Helical" evidence="6">
    <location>
        <begin position="354"/>
        <end position="376"/>
    </location>
</feature>
<reference evidence="8" key="1">
    <citation type="submission" date="2021-12" db="EMBL/GenBank/DDBJ databases">
        <authorList>
            <person name="King R."/>
        </authorList>
    </citation>
    <scope>NUCLEOTIDE SEQUENCE</scope>
</reference>
<feature type="transmembrane region" description="Helical" evidence="6">
    <location>
        <begin position="152"/>
        <end position="172"/>
    </location>
</feature>
<evidence type="ECO:0000313" key="8">
    <source>
        <dbReference type="EMBL" id="CAH0399958.1"/>
    </source>
</evidence>
<dbReference type="InterPro" id="IPR020846">
    <property type="entry name" value="MFS_dom"/>
</dbReference>
<keyword evidence="4 6" id="KW-0472">Membrane</keyword>
<evidence type="ECO:0000256" key="1">
    <source>
        <dbReference type="ARBA" id="ARBA00004141"/>
    </source>
</evidence>
<feature type="transmembrane region" description="Helical" evidence="6">
    <location>
        <begin position="234"/>
        <end position="256"/>
    </location>
</feature>
<keyword evidence="2 6" id="KW-0812">Transmembrane</keyword>
<dbReference type="Gene3D" id="1.20.1250.20">
    <property type="entry name" value="MFS general substrate transporter like domains"/>
    <property type="match status" value="1"/>
</dbReference>
<feature type="transmembrane region" description="Helical" evidence="6">
    <location>
        <begin position="201"/>
        <end position="222"/>
    </location>
</feature>
<accession>A0ABN8AY36</accession>
<dbReference type="InterPro" id="IPR036259">
    <property type="entry name" value="MFS_trans_sf"/>
</dbReference>
<keyword evidence="3 6" id="KW-1133">Transmembrane helix</keyword>
<feature type="transmembrane region" description="Helical" evidence="6">
    <location>
        <begin position="179"/>
        <end position="195"/>
    </location>
</feature>
<evidence type="ECO:0000256" key="5">
    <source>
        <dbReference type="SAM" id="MobiDB-lite"/>
    </source>
</evidence>
<dbReference type="PROSITE" id="PS00216">
    <property type="entry name" value="SUGAR_TRANSPORT_1"/>
    <property type="match status" value="1"/>
</dbReference>
<dbReference type="PROSITE" id="PS50850">
    <property type="entry name" value="MFS"/>
    <property type="match status" value="1"/>
</dbReference>
<dbReference type="SUPFAM" id="SSF103473">
    <property type="entry name" value="MFS general substrate transporter"/>
    <property type="match status" value="1"/>
</dbReference>
<name>A0ABN8AY36_CHISP</name>
<dbReference type="InterPro" id="IPR005829">
    <property type="entry name" value="Sugar_transporter_CS"/>
</dbReference>
<dbReference type="Pfam" id="PF07690">
    <property type="entry name" value="MFS_1"/>
    <property type="match status" value="1"/>
</dbReference>
<feature type="region of interest" description="Disordered" evidence="5">
    <location>
        <begin position="539"/>
        <end position="587"/>
    </location>
</feature>
<evidence type="ECO:0000256" key="3">
    <source>
        <dbReference type="ARBA" id="ARBA00022989"/>
    </source>
</evidence>
<evidence type="ECO:0000256" key="4">
    <source>
        <dbReference type="ARBA" id="ARBA00023136"/>
    </source>
</evidence>
<feature type="domain" description="Major facilitator superfamily (MFS) profile" evidence="7">
    <location>
        <begin position="39"/>
        <end position="528"/>
    </location>
</feature>
<keyword evidence="9" id="KW-1185">Reference proteome</keyword>
<evidence type="ECO:0000259" key="7">
    <source>
        <dbReference type="PROSITE" id="PS50850"/>
    </source>
</evidence>
<evidence type="ECO:0000313" key="9">
    <source>
        <dbReference type="Proteomes" id="UP001153292"/>
    </source>
</evidence>
<feature type="transmembrane region" description="Helical" evidence="6">
    <location>
        <begin position="420"/>
        <end position="448"/>
    </location>
</feature>
<dbReference type="Proteomes" id="UP001153292">
    <property type="component" value="Chromosome 15"/>
</dbReference>
<gene>
    <name evidence="8" type="ORF">CHILSU_LOCUS3134</name>
</gene>